<dbReference type="EnsemblPlants" id="PNT74650">
    <property type="protein sequence ID" value="PNT74650"/>
    <property type="gene ID" value="BRADI_1g19599v3"/>
</dbReference>
<dbReference type="PANTHER" id="PTHR22748:SF19">
    <property type="entry name" value="ENDONUCLEASE_EXONUCLEASE_PHOSPHATASE DOMAIN-CONTAINING PROTEIN"/>
    <property type="match status" value="1"/>
</dbReference>
<sequence>MNVLFWNIRGLGQAGRRAQLVDLVKDYKVDIFCLQETIKATFSRKQLVLLGGNFVYHWEIKPADGHSGGMLIAAREDVFDLISAEPGEFFSSVVVRHKASNVQWEVINIYGPAGYERKVEFLQELASKLGRVVDHVLVGGDFNLI</sequence>
<proteinExistence type="inferred from homology"/>
<dbReference type="InterPro" id="IPR005135">
    <property type="entry name" value="Endo/exonuclease/phosphatase"/>
</dbReference>
<dbReference type="GO" id="GO:0003906">
    <property type="term" value="F:DNA-(apurinic or apyrimidinic site) endonuclease activity"/>
    <property type="evidence" value="ECO:0000318"/>
    <property type="project" value="GO_Central"/>
</dbReference>
<evidence type="ECO:0000256" key="4">
    <source>
        <dbReference type="ARBA" id="ARBA00022842"/>
    </source>
</evidence>
<dbReference type="Pfam" id="PF03372">
    <property type="entry name" value="Exo_endo_phos"/>
    <property type="match status" value="1"/>
</dbReference>
<dbReference type="GO" id="GO:0008081">
    <property type="term" value="F:phosphoric diester hydrolase activity"/>
    <property type="evidence" value="ECO:0000318"/>
    <property type="project" value="GO_Central"/>
</dbReference>
<evidence type="ECO:0000256" key="5">
    <source>
        <dbReference type="PIRSR" id="PIRSR604808-2"/>
    </source>
</evidence>
<dbReference type="SUPFAM" id="SSF56219">
    <property type="entry name" value="DNase I-like"/>
    <property type="match status" value="1"/>
</dbReference>
<reference evidence="7 8" key="1">
    <citation type="journal article" date="2010" name="Nature">
        <title>Genome sequencing and analysis of the model grass Brachypodium distachyon.</title>
        <authorList>
            <consortium name="International Brachypodium Initiative"/>
        </authorList>
    </citation>
    <scope>NUCLEOTIDE SEQUENCE [LARGE SCALE GENOMIC DNA]</scope>
    <source>
        <strain evidence="7 8">Bd21</strain>
    </source>
</reference>
<evidence type="ECO:0000256" key="2">
    <source>
        <dbReference type="ARBA" id="ARBA00022723"/>
    </source>
</evidence>
<feature type="binding site" evidence="5">
    <location>
        <position position="7"/>
    </location>
    <ligand>
        <name>Mg(2+)</name>
        <dbReference type="ChEBI" id="CHEBI:18420"/>
        <label>1</label>
    </ligand>
</feature>
<evidence type="ECO:0000256" key="3">
    <source>
        <dbReference type="ARBA" id="ARBA00022801"/>
    </source>
</evidence>
<evidence type="ECO:0000313" key="7">
    <source>
        <dbReference type="EMBL" id="PNT74650.1"/>
    </source>
</evidence>
<keyword evidence="4 5" id="KW-0460">Magnesium</keyword>
<dbReference type="GO" id="GO:0005634">
    <property type="term" value="C:nucleus"/>
    <property type="evidence" value="ECO:0000318"/>
    <property type="project" value="GO_Central"/>
</dbReference>
<dbReference type="InterPro" id="IPR004808">
    <property type="entry name" value="AP_endonuc_1"/>
</dbReference>
<dbReference type="PANTHER" id="PTHR22748">
    <property type="entry name" value="AP ENDONUCLEASE"/>
    <property type="match status" value="1"/>
</dbReference>
<dbReference type="InterPro" id="IPR036691">
    <property type="entry name" value="Endo/exonu/phosph_ase_sf"/>
</dbReference>
<evidence type="ECO:0000256" key="1">
    <source>
        <dbReference type="ARBA" id="ARBA00007092"/>
    </source>
</evidence>
<keyword evidence="5" id="KW-0464">Manganese</keyword>
<feature type="binding site" evidence="5">
    <location>
        <position position="36"/>
    </location>
    <ligand>
        <name>Mg(2+)</name>
        <dbReference type="ChEBI" id="CHEBI:18420"/>
        <label>1</label>
    </ligand>
</feature>
<dbReference type="GO" id="GO:0008311">
    <property type="term" value="F:double-stranded DNA 3'-5' DNA exonuclease activity"/>
    <property type="evidence" value="ECO:0000318"/>
    <property type="project" value="GO_Central"/>
</dbReference>
<dbReference type="InParanoid" id="A0A2K2DK49"/>
<dbReference type="Proteomes" id="UP000008810">
    <property type="component" value="Chromosome 1"/>
</dbReference>
<name>A0A2K2DK49_BRADI</name>
<comment type="similarity">
    <text evidence="1">Belongs to the DNA repair enzymes AP/ExoA family.</text>
</comment>
<protein>
    <recommendedName>
        <fullName evidence="6">Endonuclease/exonuclease/phosphatase domain-containing protein</fullName>
    </recommendedName>
</protein>
<dbReference type="GO" id="GO:0046872">
    <property type="term" value="F:metal ion binding"/>
    <property type="evidence" value="ECO:0007669"/>
    <property type="project" value="UniProtKB-KW"/>
</dbReference>
<dbReference type="Gramene" id="PNT74650">
    <property type="protein sequence ID" value="PNT74650"/>
    <property type="gene ID" value="BRADI_1g19599v3"/>
</dbReference>
<dbReference type="OrthoDB" id="688632at2759"/>
<dbReference type="Gene3D" id="3.60.10.10">
    <property type="entry name" value="Endonuclease/exonuclease/phosphatase"/>
    <property type="match status" value="1"/>
</dbReference>
<dbReference type="EMBL" id="CM000880">
    <property type="protein sequence ID" value="PNT74650.1"/>
    <property type="molecule type" value="Genomic_DNA"/>
</dbReference>
<keyword evidence="9" id="KW-1185">Reference proteome</keyword>
<accession>A0A2K2DK49</accession>
<evidence type="ECO:0000313" key="8">
    <source>
        <dbReference type="EnsemblPlants" id="PNT74650"/>
    </source>
</evidence>
<evidence type="ECO:0000259" key="6">
    <source>
        <dbReference type="Pfam" id="PF03372"/>
    </source>
</evidence>
<keyword evidence="3" id="KW-0378">Hydrolase</keyword>
<organism evidence="7">
    <name type="scientific">Brachypodium distachyon</name>
    <name type="common">Purple false brome</name>
    <name type="synonym">Trachynia distachya</name>
    <dbReference type="NCBI Taxonomy" id="15368"/>
    <lineage>
        <taxon>Eukaryota</taxon>
        <taxon>Viridiplantae</taxon>
        <taxon>Streptophyta</taxon>
        <taxon>Embryophyta</taxon>
        <taxon>Tracheophyta</taxon>
        <taxon>Spermatophyta</taxon>
        <taxon>Magnoliopsida</taxon>
        <taxon>Liliopsida</taxon>
        <taxon>Poales</taxon>
        <taxon>Poaceae</taxon>
        <taxon>BOP clade</taxon>
        <taxon>Pooideae</taxon>
        <taxon>Stipodae</taxon>
        <taxon>Brachypodieae</taxon>
        <taxon>Brachypodium</taxon>
    </lineage>
</organism>
<evidence type="ECO:0000313" key="9">
    <source>
        <dbReference type="Proteomes" id="UP000008810"/>
    </source>
</evidence>
<reference evidence="8" key="3">
    <citation type="submission" date="2018-08" db="UniProtKB">
        <authorList>
            <consortium name="EnsemblPlants"/>
        </authorList>
    </citation>
    <scope>IDENTIFICATION</scope>
    <source>
        <strain evidence="8">cv. Bd21</strain>
    </source>
</reference>
<feature type="domain" description="Endonuclease/exonuclease/phosphatase" evidence="6">
    <location>
        <begin position="5"/>
        <end position="144"/>
    </location>
</feature>
<dbReference type="GO" id="GO:0006284">
    <property type="term" value="P:base-excision repair"/>
    <property type="evidence" value="ECO:0000318"/>
    <property type="project" value="GO_Central"/>
</dbReference>
<comment type="cofactor">
    <cofactor evidence="5">
        <name>Mg(2+)</name>
        <dbReference type="ChEBI" id="CHEBI:18420"/>
    </cofactor>
    <cofactor evidence="5">
        <name>Mn(2+)</name>
        <dbReference type="ChEBI" id="CHEBI:29035"/>
    </cofactor>
    <text evidence="5">Probably binds two magnesium or manganese ions per subunit.</text>
</comment>
<keyword evidence="2 5" id="KW-0479">Metal-binding</keyword>
<dbReference type="AlphaFoldDB" id="A0A2K2DK49"/>
<reference evidence="7" key="2">
    <citation type="submission" date="2017-06" db="EMBL/GenBank/DDBJ databases">
        <title>WGS assembly of Brachypodium distachyon.</title>
        <authorList>
            <consortium name="The International Brachypodium Initiative"/>
            <person name="Lucas S."/>
            <person name="Harmon-Smith M."/>
            <person name="Lail K."/>
            <person name="Tice H."/>
            <person name="Grimwood J."/>
            <person name="Bruce D."/>
            <person name="Barry K."/>
            <person name="Shu S."/>
            <person name="Lindquist E."/>
            <person name="Wang M."/>
            <person name="Pitluck S."/>
            <person name="Vogel J.P."/>
            <person name="Garvin D.F."/>
            <person name="Mockler T.C."/>
            <person name="Schmutz J."/>
            <person name="Rokhsar D."/>
            <person name="Bevan M.W."/>
        </authorList>
    </citation>
    <scope>NUCLEOTIDE SEQUENCE</scope>
    <source>
        <strain evidence="7">Bd21</strain>
    </source>
</reference>
<gene>
    <name evidence="7" type="ORF">BRADI_1g19599v3</name>
</gene>